<keyword evidence="1" id="KW-0472">Membrane</keyword>
<accession>A0A0P6XXW0</accession>
<dbReference type="EMBL" id="LGKP01000035">
    <property type="protein sequence ID" value="KPL81387.1"/>
    <property type="molecule type" value="Genomic_DNA"/>
</dbReference>
<keyword evidence="1" id="KW-1133">Transmembrane helix</keyword>
<evidence type="ECO:0000256" key="1">
    <source>
        <dbReference type="SAM" id="Phobius"/>
    </source>
</evidence>
<name>A0A0P6XXW0_9CHLR</name>
<evidence type="ECO:0000313" key="3">
    <source>
        <dbReference type="EMBL" id="KPL81387.1"/>
    </source>
</evidence>
<dbReference type="OrthoDB" id="9825846at2"/>
<organism evidence="3 4">
    <name type="scientific">Herpetosiphon geysericola</name>
    <dbReference type="NCBI Taxonomy" id="70996"/>
    <lineage>
        <taxon>Bacteria</taxon>
        <taxon>Bacillati</taxon>
        <taxon>Chloroflexota</taxon>
        <taxon>Chloroflexia</taxon>
        <taxon>Herpetosiphonales</taxon>
        <taxon>Herpetosiphonaceae</taxon>
        <taxon>Herpetosiphon</taxon>
    </lineage>
</organism>
<evidence type="ECO:0000313" key="4">
    <source>
        <dbReference type="Proteomes" id="UP000050277"/>
    </source>
</evidence>
<keyword evidence="1" id="KW-0812">Transmembrane</keyword>
<gene>
    <name evidence="3" type="ORF">SE18_22330</name>
</gene>
<dbReference type="AlphaFoldDB" id="A0A0P6XXW0"/>
<feature type="transmembrane region" description="Helical" evidence="1">
    <location>
        <begin position="216"/>
        <end position="236"/>
    </location>
</feature>
<dbReference type="RefSeq" id="WP_054536675.1">
    <property type="nucleotide sequence ID" value="NZ_LGKP01000035.1"/>
</dbReference>
<sequence length="243" mass="25628">MRRILGLVAVCVALWQVSPVAACKMLEPTIDSVTQQAELVVVATVTKVEGSQATFSVETPIKGSLPQNDLDVLNHQINNGADCQPTLGDGNRFIEGSRWVLFLVPTTLDPDITWQTASFGDYGALKVEQDQVSYSEQGTPQQVPLPDMIATLTNFSGVNPNQLVDPVPGKPAVEPAIMPTPDPALVEPLPNSNANPAAPVDAAAPAAANPSSAPSWLPWLLVGVAVVAAIGALLGWRRSRNAQ</sequence>
<feature type="signal peptide" evidence="2">
    <location>
        <begin position="1"/>
        <end position="22"/>
    </location>
</feature>
<keyword evidence="2" id="KW-0732">Signal</keyword>
<dbReference type="STRING" id="70996.SE18_22330"/>
<protein>
    <submittedName>
        <fullName evidence="3">Uncharacterized protein</fullName>
    </submittedName>
</protein>
<dbReference type="Proteomes" id="UP000050277">
    <property type="component" value="Unassembled WGS sequence"/>
</dbReference>
<proteinExistence type="predicted"/>
<comment type="caution">
    <text evidence="3">The sequence shown here is derived from an EMBL/GenBank/DDBJ whole genome shotgun (WGS) entry which is preliminary data.</text>
</comment>
<evidence type="ECO:0000256" key="2">
    <source>
        <dbReference type="SAM" id="SignalP"/>
    </source>
</evidence>
<keyword evidence="4" id="KW-1185">Reference proteome</keyword>
<feature type="chain" id="PRO_5006133275" evidence="2">
    <location>
        <begin position="23"/>
        <end position="243"/>
    </location>
</feature>
<reference evidence="3 4" key="1">
    <citation type="submission" date="2015-07" db="EMBL/GenBank/DDBJ databases">
        <title>Whole genome sequence of Herpetosiphon geysericola DSM 7119.</title>
        <authorList>
            <person name="Hemp J."/>
            <person name="Ward L.M."/>
            <person name="Pace L.A."/>
            <person name="Fischer W.W."/>
        </authorList>
    </citation>
    <scope>NUCLEOTIDE SEQUENCE [LARGE SCALE GENOMIC DNA]</scope>
    <source>
        <strain evidence="3 4">DSM 7119</strain>
    </source>
</reference>